<dbReference type="EMBL" id="JADBJN010000002">
    <property type="protein sequence ID" value="KAG5676526.1"/>
    <property type="molecule type" value="Genomic_DNA"/>
</dbReference>
<dbReference type="SUPFAM" id="SSF52058">
    <property type="entry name" value="L domain-like"/>
    <property type="match status" value="1"/>
</dbReference>
<proteinExistence type="predicted"/>
<dbReference type="AlphaFoldDB" id="A0A9J6C4N5"/>
<evidence type="ECO:0000313" key="5">
    <source>
        <dbReference type="Proteomes" id="UP001107558"/>
    </source>
</evidence>
<keyword evidence="2" id="KW-0677">Repeat</keyword>
<organism evidence="4 5">
    <name type="scientific">Polypedilum vanderplanki</name>
    <name type="common">Sleeping chironomid midge</name>
    <dbReference type="NCBI Taxonomy" id="319348"/>
    <lineage>
        <taxon>Eukaryota</taxon>
        <taxon>Metazoa</taxon>
        <taxon>Ecdysozoa</taxon>
        <taxon>Arthropoda</taxon>
        <taxon>Hexapoda</taxon>
        <taxon>Insecta</taxon>
        <taxon>Pterygota</taxon>
        <taxon>Neoptera</taxon>
        <taxon>Endopterygota</taxon>
        <taxon>Diptera</taxon>
        <taxon>Nematocera</taxon>
        <taxon>Chironomoidea</taxon>
        <taxon>Chironomidae</taxon>
        <taxon>Chironominae</taxon>
        <taxon>Polypedilum</taxon>
        <taxon>Polypedilum</taxon>
    </lineage>
</organism>
<keyword evidence="5" id="KW-1185">Reference proteome</keyword>
<keyword evidence="1" id="KW-0433">Leucine-rich repeat</keyword>
<protein>
    <submittedName>
        <fullName evidence="4">Uncharacterized protein</fullName>
    </submittedName>
</protein>
<dbReference type="Pfam" id="PF13855">
    <property type="entry name" value="LRR_8"/>
    <property type="match status" value="1"/>
</dbReference>
<dbReference type="PANTHER" id="PTHR24366">
    <property type="entry name" value="IG(IMMUNOGLOBULIN) AND LRR(LEUCINE RICH REPEAT) DOMAINS"/>
    <property type="match status" value="1"/>
</dbReference>
<keyword evidence="3" id="KW-0472">Membrane</keyword>
<dbReference type="PROSITE" id="PS51450">
    <property type="entry name" value="LRR"/>
    <property type="match status" value="1"/>
</dbReference>
<name>A0A9J6C4N5_POLVA</name>
<reference evidence="4" key="1">
    <citation type="submission" date="2021-03" db="EMBL/GenBank/DDBJ databases">
        <title>Chromosome level genome of the anhydrobiotic midge Polypedilum vanderplanki.</title>
        <authorList>
            <person name="Yoshida Y."/>
            <person name="Kikawada T."/>
            <person name="Gusev O."/>
        </authorList>
    </citation>
    <scope>NUCLEOTIDE SEQUENCE</scope>
    <source>
        <strain evidence="4">NIAS01</strain>
        <tissue evidence="4">Whole body or cell culture</tissue>
    </source>
</reference>
<keyword evidence="3" id="KW-1133">Transmembrane helix</keyword>
<evidence type="ECO:0000313" key="4">
    <source>
        <dbReference type="EMBL" id="KAG5676526.1"/>
    </source>
</evidence>
<accession>A0A9J6C4N5</accession>
<dbReference type="OrthoDB" id="7741483at2759"/>
<sequence>MTFLRQLARIKSSYYEHNSRVCMQLPNLNSKLYFSLAIFLLCMAVFNFLSAIFMPFECYYFMDYNNYYTCNVQYRIMTIEDRVTVEKAIGEHLEGKTDDDVEKLTLSNAFKLQLFPHNVNNIFKNLKYINMVYENLTLITTEDLKVFPKLQTLDLSGNQIEFISKDTFIFNPNIEEIWLYDNKISHIDPTSFDKLKNLKVLVLDKNVCTFERALNRTEVLKIIGKIVQGFCISDRFTTDWNRLT</sequence>
<evidence type="ECO:0000256" key="3">
    <source>
        <dbReference type="SAM" id="Phobius"/>
    </source>
</evidence>
<dbReference type="SMART" id="SM00369">
    <property type="entry name" value="LRR_TYP"/>
    <property type="match status" value="2"/>
</dbReference>
<gene>
    <name evidence="4" type="ORF">PVAND_006354</name>
</gene>
<dbReference type="Gene3D" id="3.80.10.10">
    <property type="entry name" value="Ribonuclease Inhibitor"/>
    <property type="match status" value="1"/>
</dbReference>
<keyword evidence="3" id="KW-0812">Transmembrane</keyword>
<evidence type="ECO:0000256" key="1">
    <source>
        <dbReference type="ARBA" id="ARBA00022614"/>
    </source>
</evidence>
<comment type="caution">
    <text evidence="4">The sequence shown here is derived from an EMBL/GenBank/DDBJ whole genome shotgun (WGS) entry which is preliminary data.</text>
</comment>
<feature type="transmembrane region" description="Helical" evidence="3">
    <location>
        <begin position="32"/>
        <end position="56"/>
    </location>
</feature>
<dbReference type="InterPro" id="IPR001611">
    <property type="entry name" value="Leu-rich_rpt"/>
</dbReference>
<dbReference type="InterPro" id="IPR003591">
    <property type="entry name" value="Leu-rich_rpt_typical-subtyp"/>
</dbReference>
<evidence type="ECO:0000256" key="2">
    <source>
        <dbReference type="ARBA" id="ARBA00022737"/>
    </source>
</evidence>
<dbReference type="Proteomes" id="UP001107558">
    <property type="component" value="Chromosome 2"/>
</dbReference>
<dbReference type="InterPro" id="IPR032675">
    <property type="entry name" value="LRR_dom_sf"/>
</dbReference>